<organism evidence="5 6">
    <name type="scientific">Paraglaciecola hydrolytica</name>
    <dbReference type="NCBI Taxonomy" id="1799789"/>
    <lineage>
        <taxon>Bacteria</taxon>
        <taxon>Pseudomonadati</taxon>
        <taxon>Pseudomonadota</taxon>
        <taxon>Gammaproteobacteria</taxon>
        <taxon>Alteromonadales</taxon>
        <taxon>Alteromonadaceae</taxon>
        <taxon>Paraglaciecola</taxon>
    </lineage>
</organism>
<comment type="caution">
    <text evidence="5">The sequence shown here is derived from an EMBL/GenBank/DDBJ whole genome shotgun (WGS) entry which is preliminary data.</text>
</comment>
<reference evidence="6" key="1">
    <citation type="submission" date="2016-02" db="EMBL/GenBank/DDBJ databases">
        <authorList>
            <person name="Schultz-Johansen M."/>
            <person name="Glaring M.A."/>
            <person name="Bech P.K."/>
            <person name="Stougaard P."/>
        </authorList>
    </citation>
    <scope>NUCLEOTIDE SEQUENCE [LARGE SCALE GENOMIC DNA]</scope>
    <source>
        <strain evidence="6">S66</strain>
    </source>
</reference>
<feature type="domain" description="Alginate lyase" evidence="4">
    <location>
        <begin position="86"/>
        <end position="362"/>
    </location>
</feature>
<dbReference type="GO" id="GO:0042597">
    <property type="term" value="C:periplasmic space"/>
    <property type="evidence" value="ECO:0007669"/>
    <property type="project" value="InterPro"/>
</dbReference>
<keyword evidence="2" id="KW-0456">Lyase</keyword>
<evidence type="ECO:0000256" key="2">
    <source>
        <dbReference type="ARBA" id="ARBA00023239"/>
    </source>
</evidence>
<gene>
    <name evidence="5" type="ORF">AX660_04670</name>
</gene>
<evidence type="ECO:0000256" key="3">
    <source>
        <dbReference type="SAM" id="SignalP"/>
    </source>
</evidence>
<evidence type="ECO:0000313" key="6">
    <source>
        <dbReference type="Proteomes" id="UP000070299"/>
    </source>
</evidence>
<dbReference type="GO" id="GO:0016829">
    <property type="term" value="F:lyase activity"/>
    <property type="evidence" value="ECO:0007669"/>
    <property type="project" value="UniProtKB-KW"/>
</dbReference>
<evidence type="ECO:0000313" key="5">
    <source>
        <dbReference type="EMBL" id="KXI30723.1"/>
    </source>
</evidence>
<dbReference type="Pfam" id="PF05426">
    <property type="entry name" value="Alginate_lyase"/>
    <property type="match status" value="1"/>
</dbReference>
<accession>A0A136A669</accession>
<dbReference type="OrthoDB" id="7210452at2"/>
<keyword evidence="1 3" id="KW-0732">Signal</keyword>
<dbReference type="RefSeq" id="WP_068371580.1">
    <property type="nucleotide sequence ID" value="NZ_LSNE01000002.1"/>
</dbReference>
<sequence length="432" mass="49235">MLKLNTLLNRPLAVCCAVSLFATLCYAEPPPLTHNEPLRTTRLLLLTQEQLASSKMSLSDNVGYQSAVNDIYRMADAAVQNELISVTQNTPHAVSGNPHDYFSVGPYWWPDPSKKDGLPWINKDGQANPLFRGSNSDTRLFQQLLHSVQVLSLAYYFSEQEVYAAKAIAMLQTWFIAEKTKMNPHLNYAQSIPGRTHGRGIGIIDWRGLPHLLDSLTLLHSQQTAEFQQAMDEWLSIFLGWLIESKNGQDEAAMHNNHGTYYDVIITSLALYLDMDEVAQGVIKQTQQRILSQLALDGAQQHELARTKPFHYSVFNLLAFSQMARLAEKTKLNLWNYPTVQDQRIYQAYQFIQKNQDNKSLWPGKQEQQLPLDKLVGVAMIMNQQLKKDEFLHTLLMFDQTTLQQAQQCALLFNFSLAFHPQSSDKPELCLY</sequence>
<feature type="signal peptide" evidence="3">
    <location>
        <begin position="1"/>
        <end position="27"/>
    </location>
</feature>
<dbReference type="InterPro" id="IPR008929">
    <property type="entry name" value="Chondroitin_lyas"/>
</dbReference>
<keyword evidence="6" id="KW-1185">Reference proteome</keyword>
<dbReference type="STRING" id="1799789.AX660_04670"/>
<dbReference type="AlphaFoldDB" id="A0A136A669"/>
<dbReference type="EMBL" id="LSNE01000002">
    <property type="protein sequence ID" value="KXI30723.1"/>
    <property type="molecule type" value="Genomic_DNA"/>
</dbReference>
<feature type="chain" id="PRO_5007469534" description="Alginate lyase domain-containing protein" evidence="3">
    <location>
        <begin position="28"/>
        <end position="432"/>
    </location>
</feature>
<dbReference type="InterPro" id="IPR008397">
    <property type="entry name" value="Alginate_lyase_dom"/>
</dbReference>
<evidence type="ECO:0000256" key="1">
    <source>
        <dbReference type="ARBA" id="ARBA00022729"/>
    </source>
</evidence>
<dbReference type="Gene3D" id="1.50.10.100">
    <property type="entry name" value="Chondroitin AC/alginate lyase"/>
    <property type="match status" value="1"/>
</dbReference>
<dbReference type="SUPFAM" id="SSF48230">
    <property type="entry name" value="Chondroitin AC/alginate lyase"/>
    <property type="match status" value="1"/>
</dbReference>
<dbReference type="Proteomes" id="UP000070299">
    <property type="component" value="Unassembled WGS sequence"/>
</dbReference>
<name>A0A136A669_9ALTE</name>
<proteinExistence type="predicted"/>
<evidence type="ECO:0000259" key="4">
    <source>
        <dbReference type="Pfam" id="PF05426"/>
    </source>
</evidence>
<protein>
    <recommendedName>
        <fullName evidence="4">Alginate lyase domain-containing protein</fullName>
    </recommendedName>
</protein>